<evidence type="ECO:0000256" key="2">
    <source>
        <dbReference type="ARBA" id="ARBA00007592"/>
    </source>
</evidence>
<comment type="similarity">
    <text evidence="2">Belongs to the DapA family.</text>
</comment>
<dbReference type="GO" id="GO:0008700">
    <property type="term" value="F:(R,S)-4-hydroxy-2-oxoglutarate aldolase activity"/>
    <property type="evidence" value="ECO:0007669"/>
    <property type="project" value="UniProtKB-EC"/>
</dbReference>
<dbReference type="EnsemblMetazoa" id="XM_014392082.2">
    <property type="protein sequence ID" value="XP_014247568.2"/>
    <property type="gene ID" value="LOC106665585"/>
</dbReference>
<dbReference type="Proteomes" id="UP000494040">
    <property type="component" value="Unassembled WGS sequence"/>
</dbReference>
<keyword evidence="6" id="KW-0456">Lyase</keyword>
<name>A0A8I6RP83_CIMLE</name>
<evidence type="ECO:0000256" key="3">
    <source>
        <dbReference type="ARBA" id="ARBA00011881"/>
    </source>
</evidence>
<dbReference type="KEGG" id="clec:106665585"/>
<dbReference type="Gene3D" id="3.20.20.70">
    <property type="entry name" value="Aldolase class I"/>
    <property type="match status" value="1"/>
</dbReference>
<dbReference type="AlphaFoldDB" id="A0A8I6RP83"/>
<evidence type="ECO:0000256" key="8">
    <source>
        <dbReference type="ARBA" id="ARBA00030874"/>
    </source>
</evidence>
<evidence type="ECO:0000256" key="4">
    <source>
        <dbReference type="ARBA" id="ARBA00012215"/>
    </source>
</evidence>
<dbReference type="PROSITE" id="PS00666">
    <property type="entry name" value="DHDPS_2"/>
    <property type="match status" value="1"/>
</dbReference>
<dbReference type="GO" id="GO:0009436">
    <property type="term" value="P:glyoxylate catabolic process"/>
    <property type="evidence" value="ECO:0007669"/>
    <property type="project" value="TreeGrafter"/>
</dbReference>
<dbReference type="GO" id="GO:0008840">
    <property type="term" value="F:4-hydroxy-tetrahydrodipicolinate synthase activity"/>
    <property type="evidence" value="ECO:0007669"/>
    <property type="project" value="TreeGrafter"/>
</dbReference>
<comment type="function">
    <text evidence="1">Catalyzes the final step in the metabolic pathway of hydroxyproline.</text>
</comment>
<dbReference type="OrthoDB" id="191315at2759"/>
<keyword evidence="7" id="KW-0704">Schiff base</keyword>
<reference evidence="12" key="1">
    <citation type="submission" date="2022-01" db="UniProtKB">
        <authorList>
            <consortium name="EnsemblMetazoa"/>
        </authorList>
    </citation>
    <scope>IDENTIFICATION</scope>
</reference>
<evidence type="ECO:0000256" key="9">
    <source>
        <dbReference type="ARBA" id="ARBA00032879"/>
    </source>
</evidence>
<evidence type="ECO:0000256" key="6">
    <source>
        <dbReference type="ARBA" id="ARBA00023239"/>
    </source>
</evidence>
<dbReference type="GeneID" id="106665585"/>
<dbReference type="Pfam" id="PF00701">
    <property type="entry name" value="DHDPS"/>
    <property type="match status" value="1"/>
</dbReference>
<organism evidence="12 13">
    <name type="scientific">Cimex lectularius</name>
    <name type="common">Bed bug</name>
    <name type="synonym">Acanthia lectularia</name>
    <dbReference type="NCBI Taxonomy" id="79782"/>
    <lineage>
        <taxon>Eukaryota</taxon>
        <taxon>Metazoa</taxon>
        <taxon>Ecdysozoa</taxon>
        <taxon>Arthropoda</taxon>
        <taxon>Hexapoda</taxon>
        <taxon>Insecta</taxon>
        <taxon>Pterygota</taxon>
        <taxon>Neoptera</taxon>
        <taxon>Paraneoptera</taxon>
        <taxon>Hemiptera</taxon>
        <taxon>Heteroptera</taxon>
        <taxon>Panheteroptera</taxon>
        <taxon>Cimicomorpha</taxon>
        <taxon>Cimicidae</taxon>
        <taxon>Cimex</taxon>
    </lineage>
</organism>
<dbReference type="OMA" id="QAIKLSM"/>
<evidence type="ECO:0000256" key="11">
    <source>
        <dbReference type="ARBA" id="ARBA00033613"/>
    </source>
</evidence>
<dbReference type="PRINTS" id="PR00146">
    <property type="entry name" value="DHPICSNTHASE"/>
</dbReference>
<proteinExistence type="inferred from homology"/>
<protein>
    <recommendedName>
        <fullName evidence="5">4-hydroxy-2-oxoglutarate aldolase, mitochondrial</fullName>
        <ecNumber evidence="4">4.1.3.16</ecNumber>
    </recommendedName>
    <alternativeName>
        <fullName evidence="9">Dihydrodipicolinate synthase-like</fullName>
    </alternativeName>
    <alternativeName>
        <fullName evidence="8">Probable 2-keto-4-hydroxyglutarate aldolase</fullName>
    </alternativeName>
</protein>
<comment type="catalytic activity">
    <reaction evidence="11">
        <text>(4S)-4-hydroxy-2-oxoglutarate = glyoxylate + pyruvate</text>
        <dbReference type="Rhea" id="RHEA:35639"/>
        <dbReference type="ChEBI" id="CHEBI:15361"/>
        <dbReference type="ChEBI" id="CHEBI:36655"/>
        <dbReference type="ChEBI" id="CHEBI:71685"/>
        <dbReference type="EC" id="4.1.3.16"/>
    </reaction>
</comment>
<evidence type="ECO:0000256" key="10">
    <source>
        <dbReference type="ARBA" id="ARBA00033610"/>
    </source>
</evidence>
<dbReference type="SMART" id="SM01130">
    <property type="entry name" value="DHDPS"/>
    <property type="match status" value="1"/>
</dbReference>
<evidence type="ECO:0000256" key="7">
    <source>
        <dbReference type="ARBA" id="ARBA00023270"/>
    </source>
</evidence>
<dbReference type="InterPro" id="IPR013785">
    <property type="entry name" value="Aldolase_TIM"/>
</dbReference>
<dbReference type="InterPro" id="IPR002220">
    <property type="entry name" value="DapA-like"/>
</dbReference>
<comment type="catalytic activity">
    <reaction evidence="10">
        <text>(4R)-4-hydroxy-2-oxoglutarate = glyoxylate + pyruvate</text>
        <dbReference type="Rhea" id="RHEA:30687"/>
        <dbReference type="ChEBI" id="CHEBI:15361"/>
        <dbReference type="ChEBI" id="CHEBI:36655"/>
        <dbReference type="ChEBI" id="CHEBI:62213"/>
        <dbReference type="EC" id="4.1.3.16"/>
    </reaction>
</comment>
<dbReference type="CDD" id="cd00408">
    <property type="entry name" value="DHDPS-like"/>
    <property type="match status" value="1"/>
</dbReference>
<evidence type="ECO:0000313" key="12">
    <source>
        <dbReference type="EnsemblMetazoa" id="XP_014247568.2"/>
    </source>
</evidence>
<evidence type="ECO:0000256" key="5">
    <source>
        <dbReference type="ARBA" id="ARBA00018425"/>
    </source>
</evidence>
<evidence type="ECO:0000313" key="13">
    <source>
        <dbReference type="Proteomes" id="UP000494040"/>
    </source>
</evidence>
<keyword evidence="13" id="KW-1185">Reference proteome</keyword>
<sequence length="318" mass="34972">MAFRTFTRRLYSSSSVELNGMFIPLTTPFKADQSICYESLGSNLKKYEKIPFKGYLVSGTTGESPYLSYQERVDLVKFVRENTSKEKVIIGGVTTESTRMSCDLTQELKKAGADGVLIMLPFYFKRFMTEDAIMTHFTTLADEGGLPVVVYNNPWVTGMDIGTPILAKLARHPSIRGVKDSDVRKNTVTLMETKGCNFDVLTGSAGYLLASLMIGCSGGFNGLAGILGHELCRICQLVEEKKFEEAIQLQIKVSKPDVLDSDLNTVIKRSLINSYSAVVSSVQPTRIILSAKTGRGDDVSPRLSERTNGIIAETGKQM</sequence>
<dbReference type="SUPFAM" id="SSF51569">
    <property type="entry name" value="Aldolase"/>
    <property type="match status" value="1"/>
</dbReference>
<dbReference type="PANTHER" id="PTHR12128">
    <property type="entry name" value="DIHYDRODIPICOLINATE SYNTHASE"/>
    <property type="match status" value="1"/>
</dbReference>
<dbReference type="PANTHER" id="PTHR12128:SF66">
    <property type="entry name" value="4-HYDROXY-2-OXOGLUTARATE ALDOLASE, MITOCHONDRIAL"/>
    <property type="match status" value="1"/>
</dbReference>
<dbReference type="GO" id="GO:0005739">
    <property type="term" value="C:mitochondrion"/>
    <property type="evidence" value="ECO:0007669"/>
    <property type="project" value="TreeGrafter"/>
</dbReference>
<dbReference type="RefSeq" id="XP_014247568.2">
    <property type="nucleotide sequence ID" value="XM_014392082.2"/>
</dbReference>
<comment type="subunit">
    <text evidence="3">Homotetramer.</text>
</comment>
<dbReference type="InterPro" id="IPR020625">
    <property type="entry name" value="Schiff_base-form_aldolases_AS"/>
</dbReference>
<accession>A0A8I6RP83</accession>
<dbReference type="EC" id="4.1.3.16" evidence="4"/>
<evidence type="ECO:0000256" key="1">
    <source>
        <dbReference type="ARBA" id="ARBA00002577"/>
    </source>
</evidence>